<keyword evidence="10" id="KW-1185">Reference proteome</keyword>
<evidence type="ECO:0000313" key="10">
    <source>
        <dbReference type="Proteomes" id="UP001595752"/>
    </source>
</evidence>
<feature type="modified residue" description="N6-carboxylysine" evidence="6">
    <location>
        <position position="174"/>
    </location>
</feature>
<accession>A0ABV8AZD2</accession>
<dbReference type="SFLD" id="SFLDF00157">
    <property type="entry name" value="2_3-diketo-5-methylthiopentyl"/>
    <property type="match status" value="1"/>
</dbReference>
<feature type="binding site" evidence="6">
    <location>
        <begin position="360"/>
        <end position="361"/>
    </location>
    <ligand>
        <name>substrate</name>
    </ligand>
</feature>
<dbReference type="Gene3D" id="3.20.20.110">
    <property type="entry name" value="Ribulose bisphosphate carboxylase, large subunit, C-terminal domain"/>
    <property type="match status" value="1"/>
</dbReference>
<feature type="binding site" evidence="6">
    <location>
        <position position="265"/>
    </location>
    <ligand>
        <name>substrate</name>
    </ligand>
</feature>
<dbReference type="EMBL" id="JBHRZT010000026">
    <property type="protein sequence ID" value="MFC3883331.1"/>
    <property type="molecule type" value="Genomic_DNA"/>
</dbReference>
<comment type="catalytic activity">
    <reaction evidence="6">
        <text>5-methylsulfanyl-2,3-dioxopentyl phosphate = 2-hydroxy-5-methylsulfanyl-3-oxopent-1-enyl phosphate</text>
        <dbReference type="Rhea" id="RHEA:18769"/>
        <dbReference type="ChEBI" id="CHEBI:58828"/>
        <dbReference type="ChEBI" id="CHEBI:59505"/>
        <dbReference type="EC" id="5.3.2.5"/>
    </reaction>
</comment>
<dbReference type="EC" id="5.3.2.5" evidence="6"/>
<feature type="domain" description="Ribulose bisphosphate carboxylase large subunit C-terminal" evidence="7">
    <location>
        <begin position="128"/>
        <end position="296"/>
    </location>
</feature>
<evidence type="ECO:0000256" key="5">
    <source>
        <dbReference type="ARBA" id="ARBA00023235"/>
    </source>
</evidence>
<feature type="binding site" evidence="6">
    <location>
        <position position="148"/>
    </location>
    <ligand>
        <name>substrate</name>
    </ligand>
</feature>
<dbReference type="InterPro" id="IPR017717">
    <property type="entry name" value="Diketo-Methiopentyl-P_enolase"/>
</dbReference>
<keyword evidence="4 6" id="KW-0486">Methionine biosynthesis</keyword>
<comment type="pathway">
    <text evidence="6">Amino-acid biosynthesis; L-methionine biosynthesis via salvage pathway; L-methionine from S-methyl-5-thio-alpha-D-ribose 1-phosphate: step 3/6.</text>
</comment>
<dbReference type="NCBIfam" id="TIGR03332">
    <property type="entry name" value="salvage_mtnW"/>
    <property type="match status" value="1"/>
</dbReference>
<dbReference type="PANTHER" id="PTHR42704">
    <property type="entry name" value="RIBULOSE BISPHOSPHATE CARBOXYLASE"/>
    <property type="match status" value="1"/>
</dbReference>
<dbReference type="InterPro" id="IPR017443">
    <property type="entry name" value="RuBisCO_lsu_fd_N"/>
</dbReference>
<comment type="subunit">
    <text evidence="6">Homodimer.</text>
</comment>
<dbReference type="PANTHER" id="PTHR42704:SF17">
    <property type="entry name" value="RIBULOSE BISPHOSPHATE CARBOXYLASE LARGE CHAIN"/>
    <property type="match status" value="1"/>
</dbReference>
<evidence type="ECO:0000256" key="1">
    <source>
        <dbReference type="ARBA" id="ARBA00022605"/>
    </source>
</evidence>
<dbReference type="InterPro" id="IPR033966">
    <property type="entry name" value="RuBisCO"/>
</dbReference>
<keyword evidence="3 6" id="KW-0460">Magnesium</keyword>
<keyword evidence="1 6" id="KW-0028">Amino-acid biosynthesis</keyword>
<feature type="domain" description="Ribulose bisphosphate carboxylase large subunit C-terminal" evidence="7">
    <location>
        <begin position="326"/>
        <end position="407"/>
    </location>
</feature>
<dbReference type="NCBIfam" id="NF007095">
    <property type="entry name" value="PRK09549.1"/>
    <property type="match status" value="1"/>
</dbReference>
<feature type="binding site" evidence="6">
    <location>
        <position position="176"/>
    </location>
    <ligand>
        <name>Mg(2+)</name>
        <dbReference type="ChEBI" id="CHEBI:18420"/>
    </ligand>
</feature>
<gene>
    <name evidence="6 9" type="primary">mtnW</name>
    <name evidence="9" type="ORF">ACFOU2_07280</name>
</gene>
<comment type="similarity">
    <text evidence="6">Belongs to the RuBisCO large chain family. Type IV subfamily.</text>
</comment>
<feature type="active site" description="Proton acceptor" evidence="6">
    <location>
        <position position="99"/>
    </location>
</feature>
<comment type="caution">
    <text evidence="9">The sequence shown here is derived from an EMBL/GenBank/DDBJ whole genome shotgun (WGS) entry which is preliminary data.</text>
</comment>
<dbReference type="SUPFAM" id="SSF54966">
    <property type="entry name" value="RuBisCO, large subunit, small (N-terminal) domain"/>
    <property type="match status" value="1"/>
</dbReference>
<dbReference type="GO" id="GO:0043715">
    <property type="term" value="F:2,3-diketo-5-methylthiopentyl-1-phosphate enolase activity"/>
    <property type="evidence" value="ECO:0007669"/>
    <property type="project" value="UniProtKB-EC"/>
</dbReference>
<feature type="binding site" evidence="6">
    <location>
        <position position="177"/>
    </location>
    <ligand>
        <name>Mg(2+)</name>
        <dbReference type="ChEBI" id="CHEBI:18420"/>
    </ligand>
</feature>
<dbReference type="Pfam" id="PF00016">
    <property type="entry name" value="RuBisCO_large"/>
    <property type="match status" value="2"/>
</dbReference>
<dbReference type="Proteomes" id="UP001595752">
    <property type="component" value="Unassembled WGS sequence"/>
</dbReference>
<evidence type="ECO:0000259" key="8">
    <source>
        <dbReference type="Pfam" id="PF02788"/>
    </source>
</evidence>
<dbReference type="InterPro" id="IPR036376">
    <property type="entry name" value="RuBisCO_lsu_C_sf"/>
</dbReference>
<dbReference type="RefSeq" id="WP_377913707.1">
    <property type="nucleotide sequence ID" value="NZ_JBHRZT010000026.1"/>
</dbReference>
<feature type="binding site" evidence="6">
    <location>
        <position position="338"/>
    </location>
    <ligand>
        <name>substrate</name>
    </ligand>
</feature>
<comment type="function">
    <text evidence="6">Catalyzes the enolization of 2,3-diketo-5-methylthiopentyl-1-phosphate (DK-MTP-1-P) into 2-hydroxy-3-keto-5-methylthiopentenyl-1-phosphate (HK-MTPenyl-1-P).</text>
</comment>
<feature type="binding site" evidence="6">
    <location>
        <begin position="174"/>
        <end position="177"/>
    </location>
    <ligand>
        <name>substrate</name>
    </ligand>
</feature>
<proteinExistence type="inferred from homology"/>
<comment type="cofactor">
    <cofactor evidence="6">
        <name>Mg(2+)</name>
        <dbReference type="ChEBI" id="CHEBI:18420"/>
    </cofactor>
    <text evidence="6">Binds 1 Mg(2+) ion per subunit.</text>
</comment>
<name>A0ABV8AZD2_9BACI</name>
<sequence>MSEVIASYLIHDPSGNWEKKAEGIALGLTIGSWTNLPLLEQEQLKKHKGRVVSIAPLQDCDRVNQYLDKQVAQAIIKIAYPAANFSADLPAVLTTVFGKLSLDGKVKLIDLEFHGDLLQAFPGPRFGVEGIRKKLGVYDRPLVMSIFKGVIGRDIQYLTEQLREQALGGVDLVKDDEILFDNELTPFEKRIVEGKRVLDEVYEETRHRTLYAVNLTGRTFELKEKARRAAELGADALLFNVFAYGLDVLQALREDDEIGLPIMAHPAVSGASTPSEFYGFSYSLLLGKLLRITGADFSLFPSPYGSVALPFEDAVSISDELIHPSKQLKQSFPVPSAGIHPGMVPLLIRDFGIDSVINAGGGVHGHPDGAAGGGRAFRDAIDAVLNGQTLQEAAQQSESLKKAIELWGTVEVTS</sequence>
<evidence type="ECO:0000256" key="2">
    <source>
        <dbReference type="ARBA" id="ARBA00022723"/>
    </source>
</evidence>
<dbReference type="InterPro" id="IPR000685">
    <property type="entry name" value="RuBisCO_lsu_C"/>
</dbReference>
<reference evidence="10" key="1">
    <citation type="journal article" date="2019" name="Int. J. Syst. Evol. Microbiol.">
        <title>The Global Catalogue of Microorganisms (GCM) 10K type strain sequencing project: providing services to taxonomists for standard genome sequencing and annotation.</title>
        <authorList>
            <consortium name="The Broad Institute Genomics Platform"/>
            <consortium name="The Broad Institute Genome Sequencing Center for Infectious Disease"/>
            <person name="Wu L."/>
            <person name="Ma J."/>
        </authorList>
    </citation>
    <scope>NUCLEOTIDE SEQUENCE [LARGE SCALE GENOMIC DNA]</scope>
    <source>
        <strain evidence="10">CCUG 61889</strain>
    </source>
</reference>
<organism evidence="9 10">
    <name type="scientific">Bacillus songklensis</name>
    <dbReference type="NCBI Taxonomy" id="1069116"/>
    <lineage>
        <taxon>Bacteria</taxon>
        <taxon>Bacillati</taxon>
        <taxon>Bacillota</taxon>
        <taxon>Bacilli</taxon>
        <taxon>Bacillales</taxon>
        <taxon>Bacillaceae</taxon>
        <taxon>Bacillus</taxon>
    </lineage>
</organism>
<evidence type="ECO:0000256" key="6">
    <source>
        <dbReference type="HAMAP-Rule" id="MF_01679"/>
    </source>
</evidence>
<keyword evidence="2 6" id="KW-0479">Metal-binding</keyword>
<dbReference type="SUPFAM" id="SSF51649">
    <property type="entry name" value="RuBisCo, C-terminal domain"/>
    <property type="match status" value="1"/>
</dbReference>
<evidence type="ECO:0000256" key="4">
    <source>
        <dbReference type="ARBA" id="ARBA00023167"/>
    </source>
</evidence>
<keyword evidence="5 6" id="KW-0413">Isomerase</keyword>
<dbReference type="HAMAP" id="MF_01679">
    <property type="entry name" value="Salvage_MtnW"/>
    <property type="match status" value="1"/>
</dbReference>
<feature type="binding site" description="via carbamate group" evidence="6">
    <location>
        <position position="174"/>
    </location>
    <ligand>
        <name>Mg(2+)</name>
        <dbReference type="ChEBI" id="CHEBI:18420"/>
    </ligand>
</feature>
<comment type="miscellaneous">
    <text evidence="6">Has no RuBP-carboxylation activity.</text>
</comment>
<dbReference type="Gene3D" id="3.30.70.150">
    <property type="entry name" value="RuBisCO large subunit, N-terminal domain"/>
    <property type="match status" value="1"/>
</dbReference>
<evidence type="ECO:0000259" key="7">
    <source>
        <dbReference type="Pfam" id="PF00016"/>
    </source>
</evidence>
<evidence type="ECO:0000256" key="3">
    <source>
        <dbReference type="ARBA" id="ARBA00022842"/>
    </source>
</evidence>
<dbReference type="CDD" id="cd08209">
    <property type="entry name" value="RLP_DK-MTP-1-P-enolase"/>
    <property type="match status" value="1"/>
</dbReference>
<dbReference type="InterPro" id="IPR036422">
    <property type="entry name" value="RuBisCO_lsu_N_sf"/>
</dbReference>
<protein>
    <recommendedName>
        <fullName evidence="6">2,3-diketo-5-methylthiopentyl-1-phosphate enolase</fullName>
        <shortName evidence="6">DK-MTP-1-P enolase</shortName>
        <ecNumber evidence="6">5.3.2.5</ecNumber>
    </recommendedName>
    <alternativeName>
        <fullName evidence="6">RuBisCO-like protein</fullName>
        <shortName evidence="6">RLP</shortName>
    </alternativeName>
</protein>
<feature type="domain" description="Ribulose bisphosphate carboxylase large subunit ferrodoxin-like N-terminal" evidence="8">
    <location>
        <begin position="3"/>
        <end position="102"/>
    </location>
</feature>
<dbReference type="SFLD" id="SFLDS00014">
    <property type="entry name" value="RuBisCO"/>
    <property type="match status" value="1"/>
</dbReference>
<dbReference type="Pfam" id="PF02788">
    <property type="entry name" value="RuBisCO_large_N"/>
    <property type="match status" value="1"/>
</dbReference>
<dbReference type="SFLD" id="SFLDG00301">
    <property type="entry name" value="RuBisCO-like_proteins"/>
    <property type="match status" value="1"/>
</dbReference>
<evidence type="ECO:0000313" key="9">
    <source>
        <dbReference type="EMBL" id="MFC3883331.1"/>
    </source>
</evidence>